<protein>
    <submittedName>
        <fullName evidence="2">Delta(7)-sterol-C5(6)-desaturase-like</fullName>
    </submittedName>
</protein>
<sequence length="128" mass="14756">MSSFATAPSKGCGGEGHRKDKKMKRKSKEGKRGIDGRSRLIIFDDFKRSERESHVMVAHDIGTIVRNNCPTKWVSCKKVPEKLKKSMLDNLSVLSHFTYHIYIIYLIDMRFICIGKSYFYHNGITNIL</sequence>
<evidence type="ECO:0000313" key="3">
    <source>
        <dbReference type="Proteomes" id="UP000327157"/>
    </source>
</evidence>
<dbReference type="Proteomes" id="UP000327157">
    <property type="component" value="Chromosome 15"/>
</dbReference>
<dbReference type="EMBL" id="SMOL01000401">
    <property type="protein sequence ID" value="KAB2617613.1"/>
    <property type="molecule type" value="Genomic_DNA"/>
</dbReference>
<name>A0A5N5GSG4_9ROSA</name>
<keyword evidence="3" id="KW-1185">Reference proteome</keyword>
<reference evidence="2 3" key="3">
    <citation type="submission" date="2019-11" db="EMBL/GenBank/DDBJ databases">
        <title>A de novo genome assembly of a pear dwarfing rootstock.</title>
        <authorList>
            <person name="Wang F."/>
            <person name="Wang J."/>
            <person name="Li S."/>
            <person name="Zhang Y."/>
            <person name="Fang M."/>
            <person name="Ma L."/>
            <person name="Zhao Y."/>
            <person name="Jiang S."/>
        </authorList>
    </citation>
    <scope>NUCLEOTIDE SEQUENCE [LARGE SCALE GENOMIC DNA]</scope>
    <source>
        <strain evidence="2">S2</strain>
        <tissue evidence="2">Leaf</tissue>
    </source>
</reference>
<accession>A0A5N5GSG4</accession>
<comment type="caution">
    <text evidence="2">The sequence shown here is derived from an EMBL/GenBank/DDBJ whole genome shotgun (WGS) entry which is preliminary data.</text>
</comment>
<organism evidence="2 3">
    <name type="scientific">Pyrus ussuriensis x Pyrus communis</name>
    <dbReference type="NCBI Taxonomy" id="2448454"/>
    <lineage>
        <taxon>Eukaryota</taxon>
        <taxon>Viridiplantae</taxon>
        <taxon>Streptophyta</taxon>
        <taxon>Embryophyta</taxon>
        <taxon>Tracheophyta</taxon>
        <taxon>Spermatophyta</taxon>
        <taxon>Magnoliopsida</taxon>
        <taxon>eudicotyledons</taxon>
        <taxon>Gunneridae</taxon>
        <taxon>Pentapetalae</taxon>
        <taxon>rosids</taxon>
        <taxon>fabids</taxon>
        <taxon>Rosales</taxon>
        <taxon>Rosaceae</taxon>
        <taxon>Amygdaloideae</taxon>
        <taxon>Maleae</taxon>
        <taxon>Pyrus</taxon>
    </lineage>
</organism>
<proteinExistence type="predicted"/>
<gene>
    <name evidence="2" type="ORF">D8674_013482</name>
</gene>
<evidence type="ECO:0000313" key="2">
    <source>
        <dbReference type="EMBL" id="KAB2617613.1"/>
    </source>
</evidence>
<feature type="compositionally biased region" description="Basic residues" evidence="1">
    <location>
        <begin position="19"/>
        <end position="29"/>
    </location>
</feature>
<reference evidence="2 3" key="1">
    <citation type="submission" date="2019-09" db="EMBL/GenBank/DDBJ databases">
        <authorList>
            <person name="Ou C."/>
        </authorList>
    </citation>
    <scope>NUCLEOTIDE SEQUENCE [LARGE SCALE GENOMIC DNA]</scope>
    <source>
        <strain evidence="2">S2</strain>
        <tissue evidence="2">Leaf</tissue>
    </source>
</reference>
<reference evidence="3" key="2">
    <citation type="submission" date="2019-10" db="EMBL/GenBank/DDBJ databases">
        <title>A de novo genome assembly of a pear dwarfing rootstock.</title>
        <authorList>
            <person name="Wang F."/>
            <person name="Wang J."/>
            <person name="Li S."/>
            <person name="Zhang Y."/>
            <person name="Fang M."/>
            <person name="Ma L."/>
            <person name="Zhao Y."/>
            <person name="Jiang S."/>
        </authorList>
    </citation>
    <scope>NUCLEOTIDE SEQUENCE [LARGE SCALE GENOMIC DNA]</scope>
</reference>
<evidence type="ECO:0000256" key="1">
    <source>
        <dbReference type="SAM" id="MobiDB-lite"/>
    </source>
</evidence>
<dbReference type="AlphaFoldDB" id="A0A5N5GSG4"/>
<feature type="region of interest" description="Disordered" evidence="1">
    <location>
        <begin position="1"/>
        <end position="33"/>
    </location>
</feature>